<dbReference type="Pfam" id="PF01124">
    <property type="entry name" value="MAPEG"/>
    <property type="match status" value="1"/>
</dbReference>
<name>A0ABU3B442_9GAMM</name>
<dbReference type="EMBL" id="JAVRHY010000001">
    <property type="protein sequence ID" value="MDT0617228.1"/>
    <property type="molecule type" value="Genomic_DNA"/>
</dbReference>
<evidence type="ECO:0000256" key="1">
    <source>
        <dbReference type="ARBA" id="ARBA00004370"/>
    </source>
</evidence>
<evidence type="ECO:0000256" key="5">
    <source>
        <dbReference type="SAM" id="Phobius"/>
    </source>
</evidence>
<comment type="subcellular location">
    <subcellularLocation>
        <location evidence="1">Membrane</location>
    </subcellularLocation>
</comment>
<dbReference type="InterPro" id="IPR001129">
    <property type="entry name" value="Membr-assoc_MAPEG"/>
</dbReference>
<evidence type="ECO:0000256" key="2">
    <source>
        <dbReference type="ARBA" id="ARBA00022692"/>
    </source>
</evidence>
<proteinExistence type="predicted"/>
<dbReference type="InterPro" id="IPR023352">
    <property type="entry name" value="MAPEG-like_dom_sf"/>
</dbReference>
<dbReference type="Proteomes" id="UP001259982">
    <property type="component" value="Unassembled WGS sequence"/>
</dbReference>
<accession>A0ABU3B442</accession>
<keyword evidence="7" id="KW-1185">Reference proteome</keyword>
<keyword evidence="2 5" id="KW-0812">Transmembrane</keyword>
<gene>
    <name evidence="6" type="ORF">RM531_01935</name>
</gene>
<dbReference type="Gene3D" id="1.20.120.550">
    <property type="entry name" value="Membrane associated eicosanoid/glutathione metabolism-like domain"/>
    <property type="match status" value="1"/>
</dbReference>
<evidence type="ECO:0000256" key="4">
    <source>
        <dbReference type="ARBA" id="ARBA00023136"/>
    </source>
</evidence>
<evidence type="ECO:0000256" key="3">
    <source>
        <dbReference type="ARBA" id="ARBA00022989"/>
    </source>
</evidence>
<reference evidence="6 7" key="1">
    <citation type="submission" date="2023-09" db="EMBL/GenBank/DDBJ databases">
        <authorList>
            <person name="Rey-Velasco X."/>
        </authorList>
    </citation>
    <scope>NUCLEOTIDE SEQUENCE [LARGE SCALE GENOMIC DNA]</scope>
    <source>
        <strain evidence="6 7">P385</strain>
    </source>
</reference>
<keyword evidence="3 5" id="KW-1133">Transmembrane helix</keyword>
<feature type="transmembrane region" description="Helical" evidence="5">
    <location>
        <begin position="100"/>
        <end position="130"/>
    </location>
</feature>
<sequence length="133" mass="14511">MTAFTAVLLYLIWMVALTLVYAGYRIPLVLTGQKSADHWGRGRPSDDPAILQRAKDAHLNCVENFALFAGVVLVASAMGEMALANALGAYVLYARIGQSVAHLIGTSFLLVLIRATFFIIQLLLILYMAIDLL</sequence>
<evidence type="ECO:0000313" key="6">
    <source>
        <dbReference type="EMBL" id="MDT0617228.1"/>
    </source>
</evidence>
<dbReference type="RefSeq" id="WP_311656871.1">
    <property type="nucleotide sequence ID" value="NZ_JAVRHY010000001.1"/>
</dbReference>
<dbReference type="SUPFAM" id="SSF161084">
    <property type="entry name" value="MAPEG domain-like"/>
    <property type="match status" value="1"/>
</dbReference>
<keyword evidence="4 5" id="KW-0472">Membrane</keyword>
<protein>
    <submittedName>
        <fullName evidence="6">MAPEG family protein</fullName>
    </submittedName>
</protein>
<evidence type="ECO:0000313" key="7">
    <source>
        <dbReference type="Proteomes" id="UP001259982"/>
    </source>
</evidence>
<comment type="caution">
    <text evidence="6">The sequence shown here is derived from an EMBL/GenBank/DDBJ whole genome shotgun (WGS) entry which is preliminary data.</text>
</comment>
<organism evidence="6 7">
    <name type="scientific">Spectribacter acetivorans</name>
    <dbReference type="NCBI Taxonomy" id="3075603"/>
    <lineage>
        <taxon>Bacteria</taxon>
        <taxon>Pseudomonadati</taxon>
        <taxon>Pseudomonadota</taxon>
        <taxon>Gammaproteobacteria</taxon>
        <taxon>Salinisphaerales</taxon>
        <taxon>Salinisphaeraceae</taxon>
        <taxon>Spectribacter</taxon>
    </lineage>
</organism>
<feature type="transmembrane region" description="Helical" evidence="5">
    <location>
        <begin position="65"/>
        <end position="93"/>
    </location>
</feature>